<keyword evidence="1" id="KW-1133">Transmembrane helix</keyword>
<evidence type="ECO:0000256" key="2">
    <source>
        <dbReference type="SAM" id="SignalP"/>
    </source>
</evidence>
<name>A0AAN6XU23_9PEZI</name>
<keyword evidence="4" id="KW-1185">Reference proteome</keyword>
<feature type="transmembrane region" description="Helical" evidence="1">
    <location>
        <begin position="135"/>
        <end position="158"/>
    </location>
</feature>
<feature type="signal peptide" evidence="2">
    <location>
        <begin position="1"/>
        <end position="20"/>
    </location>
</feature>
<organism evidence="3 4">
    <name type="scientific">Rhypophila decipiens</name>
    <dbReference type="NCBI Taxonomy" id="261697"/>
    <lineage>
        <taxon>Eukaryota</taxon>
        <taxon>Fungi</taxon>
        <taxon>Dikarya</taxon>
        <taxon>Ascomycota</taxon>
        <taxon>Pezizomycotina</taxon>
        <taxon>Sordariomycetes</taxon>
        <taxon>Sordariomycetidae</taxon>
        <taxon>Sordariales</taxon>
        <taxon>Naviculisporaceae</taxon>
        <taxon>Rhypophila</taxon>
    </lineage>
</organism>
<comment type="caution">
    <text evidence="3">The sequence shown here is derived from an EMBL/GenBank/DDBJ whole genome shotgun (WGS) entry which is preliminary data.</text>
</comment>
<reference evidence="3" key="2">
    <citation type="submission" date="2023-05" db="EMBL/GenBank/DDBJ databases">
        <authorList>
            <consortium name="Lawrence Berkeley National Laboratory"/>
            <person name="Steindorff A."/>
            <person name="Hensen N."/>
            <person name="Bonometti L."/>
            <person name="Westerberg I."/>
            <person name="Brannstrom I.O."/>
            <person name="Guillou S."/>
            <person name="Cros-Aarteil S."/>
            <person name="Calhoun S."/>
            <person name="Haridas S."/>
            <person name="Kuo A."/>
            <person name="Mondo S."/>
            <person name="Pangilinan J."/>
            <person name="Riley R."/>
            <person name="Labutti K."/>
            <person name="Andreopoulos B."/>
            <person name="Lipzen A."/>
            <person name="Chen C."/>
            <person name="Yanf M."/>
            <person name="Daum C."/>
            <person name="Ng V."/>
            <person name="Clum A."/>
            <person name="Ohm R."/>
            <person name="Martin F."/>
            <person name="Silar P."/>
            <person name="Natvig D."/>
            <person name="Lalanne C."/>
            <person name="Gautier V."/>
            <person name="Ament-Velasquez S.L."/>
            <person name="Kruys A."/>
            <person name="Hutchinson M.I."/>
            <person name="Powell A.J."/>
            <person name="Barry K."/>
            <person name="Miller A.N."/>
            <person name="Grigoriev I.V."/>
            <person name="Debuchy R."/>
            <person name="Gladieux P."/>
            <person name="Thoren M.H."/>
            <person name="Johannesson H."/>
        </authorList>
    </citation>
    <scope>NUCLEOTIDE SEQUENCE</scope>
    <source>
        <strain evidence="3">PSN293</strain>
    </source>
</reference>
<feature type="chain" id="PRO_5043006703" evidence="2">
    <location>
        <begin position="21"/>
        <end position="213"/>
    </location>
</feature>
<feature type="transmembrane region" description="Helical" evidence="1">
    <location>
        <begin position="53"/>
        <end position="71"/>
    </location>
</feature>
<evidence type="ECO:0000313" key="4">
    <source>
        <dbReference type="Proteomes" id="UP001301769"/>
    </source>
</evidence>
<dbReference type="AlphaFoldDB" id="A0AAN6XU23"/>
<keyword evidence="1" id="KW-0472">Membrane</keyword>
<keyword evidence="2" id="KW-0732">Signal</keyword>
<dbReference type="Proteomes" id="UP001301769">
    <property type="component" value="Unassembled WGS sequence"/>
</dbReference>
<accession>A0AAN6XU23</accession>
<proteinExistence type="predicted"/>
<sequence length="213" mass="24211">MSSIQKFALFWCVAVRAVWSVCHYNWIDTNAHTRFLIFPSFGKRWIQVASKKVASLLSLYSDILCVCIYTIPNTTLFVPIHGALSPVYSYFFSSCFTSICIIIERPGLGPLIFVRLKHHRPFRQHTISLGRCLSVLVGPSKFSIFLFFLIPRLIFFLIHLCHHLSSSSRDGEEVNKQAGRLLSRWTLCSSSSTTTTNNSRVSIYLSISNSHSI</sequence>
<dbReference type="EMBL" id="MU858338">
    <property type="protein sequence ID" value="KAK4206914.1"/>
    <property type="molecule type" value="Genomic_DNA"/>
</dbReference>
<keyword evidence="1" id="KW-0812">Transmembrane</keyword>
<protein>
    <submittedName>
        <fullName evidence="3">Uncharacterized protein</fullName>
    </submittedName>
</protein>
<feature type="transmembrane region" description="Helical" evidence="1">
    <location>
        <begin position="91"/>
        <end position="114"/>
    </location>
</feature>
<evidence type="ECO:0000313" key="3">
    <source>
        <dbReference type="EMBL" id="KAK4206914.1"/>
    </source>
</evidence>
<evidence type="ECO:0000256" key="1">
    <source>
        <dbReference type="SAM" id="Phobius"/>
    </source>
</evidence>
<reference evidence="3" key="1">
    <citation type="journal article" date="2023" name="Mol. Phylogenet. Evol.">
        <title>Genome-scale phylogeny and comparative genomics of the fungal order Sordariales.</title>
        <authorList>
            <person name="Hensen N."/>
            <person name="Bonometti L."/>
            <person name="Westerberg I."/>
            <person name="Brannstrom I.O."/>
            <person name="Guillou S."/>
            <person name="Cros-Aarteil S."/>
            <person name="Calhoun S."/>
            <person name="Haridas S."/>
            <person name="Kuo A."/>
            <person name="Mondo S."/>
            <person name="Pangilinan J."/>
            <person name="Riley R."/>
            <person name="LaButti K."/>
            <person name="Andreopoulos B."/>
            <person name="Lipzen A."/>
            <person name="Chen C."/>
            <person name="Yan M."/>
            <person name="Daum C."/>
            <person name="Ng V."/>
            <person name="Clum A."/>
            <person name="Steindorff A."/>
            <person name="Ohm R.A."/>
            <person name="Martin F."/>
            <person name="Silar P."/>
            <person name="Natvig D.O."/>
            <person name="Lalanne C."/>
            <person name="Gautier V."/>
            <person name="Ament-Velasquez S.L."/>
            <person name="Kruys A."/>
            <person name="Hutchinson M.I."/>
            <person name="Powell A.J."/>
            <person name="Barry K."/>
            <person name="Miller A.N."/>
            <person name="Grigoriev I.V."/>
            <person name="Debuchy R."/>
            <person name="Gladieux P."/>
            <person name="Hiltunen Thoren M."/>
            <person name="Johannesson H."/>
        </authorList>
    </citation>
    <scope>NUCLEOTIDE SEQUENCE</scope>
    <source>
        <strain evidence="3">PSN293</strain>
    </source>
</reference>
<gene>
    <name evidence="3" type="ORF">QBC37DRAFT_107283</name>
</gene>